<reference evidence="7" key="1">
    <citation type="submission" date="2016-11" db="EMBL/GenBank/DDBJ databases">
        <authorList>
            <person name="Varghese N."/>
            <person name="Submissions S."/>
        </authorList>
    </citation>
    <scope>NUCLEOTIDE SEQUENCE [LARGE SCALE GENOMIC DNA]</scope>
    <source>
        <strain evidence="7">DSM 17957</strain>
    </source>
</reference>
<keyword evidence="3" id="KW-0479">Metal-binding</keyword>
<gene>
    <name evidence="6" type="ORF">SAMN02745975_03034</name>
</gene>
<dbReference type="InterPro" id="IPR012312">
    <property type="entry name" value="Hemerythrin-like"/>
</dbReference>
<dbReference type="AlphaFoldDB" id="A0A1M6MMZ9"/>
<dbReference type="GO" id="GO:0005737">
    <property type="term" value="C:cytoplasm"/>
    <property type="evidence" value="ECO:0007669"/>
    <property type="project" value="UniProtKB-SubCell"/>
</dbReference>
<evidence type="ECO:0000256" key="2">
    <source>
        <dbReference type="ARBA" id="ARBA00022490"/>
    </source>
</evidence>
<dbReference type="InterPro" id="IPR038062">
    <property type="entry name" value="ScdA-like_N_sf"/>
</dbReference>
<evidence type="ECO:0000256" key="4">
    <source>
        <dbReference type="ARBA" id="ARBA00023004"/>
    </source>
</evidence>
<dbReference type="Proteomes" id="UP000184536">
    <property type="component" value="Unassembled WGS sequence"/>
</dbReference>
<dbReference type="Pfam" id="PF04405">
    <property type="entry name" value="ScdA_N"/>
    <property type="match status" value="1"/>
</dbReference>
<dbReference type="EMBL" id="FQZV01000046">
    <property type="protein sequence ID" value="SHJ84837.1"/>
    <property type="molecule type" value="Genomic_DNA"/>
</dbReference>
<evidence type="ECO:0000313" key="6">
    <source>
        <dbReference type="EMBL" id="SHJ84837.1"/>
    </source>
</evidence>
<dbReference type="InterPro" id="IPR019903">
    <property type="entry name" value="RIC_family"/>
</dbReference>
<sequence length="233" mass="26983">MMKVFSKTQKIGEIAAVFPKATDIFMEYAIDFCCGGDRTLEVVVKEQNINEKELLSRLNDAYTAFDKLAGEDKDWRAATSAELIDFIVNRHHSFMREELPVAEKLLNKILRVHYVENGQVLSKLHKLFSSLKSEIEEHLIKEEELLFPLMKKYENNPTAEVKEDILKVMNETENEHDKAGDILKEMRKITNGYQVPESGCSSFARTYDKLKAIESDLFQHIHLENNILFQKIK</sequence>
<dbReference type="PANTHER" id="PTHR36438:SF1">
    <property type="entry name" value="IRON-SULFUR CLUSTER REPAIR PROTEIN YTFE"/>
    <property type="match status" value="1"/>
</dbReference>
<evidence type="ECO:0000256" key="3">
    <source>
        <dbReference type="ARBA" id="ARBA00022723"/>
    </source>
</evidence>
<dbReference type="GO" id="GO:0046872">
    <property type="term" value="F:metal ion binding"/>
    <property type="evidence" value="ECO:0007669"/>
    <property type="project" value="UniProtKB-KW"/>
</dbReference>
<keyword evidence="7" id="KW-1185">Reference proteome</keyword>
<organism evidence="6 7">
    <name type="scientific">Geosporobacter subterraneus DSM 17957</name>
    <dbReference type="NCBI Taxonomy" id="1121919"/>
    <lineage>
        <taxon>Bacteria</taxon>
        <taxon>Bacillati</taxon>
        <taxon>Bacillota</taxon>
        <taxon>Clostridia</taxon>
        <taxon>Peptostreptococcales</taxon>
        <taxon>Thermotaleaceae</taxon>
        <taxon>Geosporobacter</taxon>
    </lineage>
</organism>
<name>A0A1M6MMZ9_9FIRM</name>
<dbReference type="SUPFAM" id="SSF140683">
    <property type="entry name" value="SP0561-like"/>
    <property type="match status" value="1"/>
</dbReference>
<keyword evidence="2" id="KW-0963">Cytoplasm</keyword>
<proteinExistence type="predicted"/>
<dbReference type="STRING" id="1121919.SAMN02745975_03034"/>
<dbReference type="PANTHER" id="PTHR36438">
    <property type="entry name" value="IRON-SULFUR CLUSTER REPAIR PROTEIN YTFE"/>
    <property type="match status" value="1"/>
</dbReference>
<dbReference type="RefSeq" id="WP_242946393.1">
    <property type="nucleotide sequence ID" value="NZ_FQZV01000046.1"/>
</dbReference>
<dbReference type="Pfam" id="PF01814">
    <property type="entry name" value="Hemerythrin"/>
    <property type="match status" value="1"/>
</dbReference>
<feature type="domain" description="Hemerythrin-like" evidence="5">
    <location>
        <begin position="87"/>
        <end position="232"/>
    </location>
</feature>
<dbReference type="Gene3D" id="1.10.3910.10">
    <property type="entry name" value="SP0561-like"/>
    <property type="match status" value="1"/>
</dbReference>
<dbReference type="NCBIfam" id="TIGR03652">
    <property type="entry name" value="FeS_repair_RIC"/>
    <property type="match status" value="1"/>
</dbReference>
<evidence type="ECO:0000259" key="5">
    <source>
        <dbReference type="Pfam" id="PF01814"/>
    </source>
</evidence>
<evidence type="ECO:0000256" key="1">
    <source>
        <dbReference type="ARBA" id="ARBA00004496"/>
    </source>
</evidence>
<protein>
    <submittedName>
        <fullName evidence="6">Regulator of cell morphogenesis and NO signaling</fullName>
    </submittedName>
</protein>
<evidence type="ECO:0000313" key="7">
    <source>
        <dbReference type="Proteomes" id="UP000184536"/>
    </source>
</evidence>
<comment type="subcellular location">
    <subcellularLocation>
        <location evidence="1">Cytoplasm</location>
    </subcellularLocation>
</comment>
<keyword evidence="4" id="KW-0408">Iron</keyword>
<accession>A0A1M6MMZ9</accession>
<dbReference type="Gene3D" id="1.20.120.520">
    <property type="entry name" value="nmb1532 protein domain like"/>
    <property type="match status" value="1"/>
</dbReference>